<evidence type="ECO:0000256" key="7">
    <source>
        <dbReference type="RuleBase" id="RU079119"/>
    </source>
</evidence>
<dbReference type="EC" id="2.3.1.225" evidence="7"/>
<evidence type="ECO:0000256" key="4">
    <source>
        <dbReference type="ARBA" id="ARBA00022989"/>
    </source>
</evidence>
<comment type="similarity">
    <text evidence="7">Belongs to the DHHC palmitoyltransferase family.</text>
</comment>
<evidence type="ECO:0000313" key="10">
    <source>
        <dbReference type="Proteomes" id="UP000051952"/>
    </source>
</evidence>
<dbReference type="PROSITE" id="PS50216">
    <property type="entry name" value="DHHC"/>
    <property type="match status" value="1"/>
</dbReference>
<evidence type="ECO:0000256" key="5">
    <source>
        <dbReference type="ARBA" id="ARBA00023136"/>
    </source>
</evidence>
<dbReference type="InterPro" id="IPR001594">
    <property type="entry name" value="Palmitoyltrfase_DHHC"/>
</dbReference>
<evidence type="ECO:0000256" key="3">
    <source>
        <dbReference type="ARBA" id="ARBA00022692"/>
    </source>
</evidence>
<feature type="transmembrane region" description="Helical" evidence="7">
    <location>
        <begin position="184"/>
        <end position="212"/>
    </location>
</feature>
<evidence type="ECO:0000256" key="2">
    <source>
        <dbReference type="ARBA" id="ARBA00022679"/>
    </source>
</evidence>
<dbReference type="Pfam" id="PF01529">
    <property type="entry name" value="DHHC"/>
    <property type="match status" value="1"/>
</dbReference>
<reference evidence="10" key="1">
    <citation type="submission" date="2015-09" db="EMBL/GenBank/DDBJ databases">
        <authorList>
            <consortium name="Pathogen Informatics"/>
        </authorList>
    </citation>
    <scope>NUCLEOTIDE SEQUENCE [LARGE SCALE GENOMIC DNA]</scope>
    <source>
        <strain evidence="10">Lake Konstanz</strain>
    </source>
</reference>
<organism evidence="9 10">
    <name type="scientific">Bodo saltans</name>
    <name type="common">Flagellated protozoan</name>
    <dbReference type="NCBI Taxonomy" id="75058"/>
    <lineage>
        <taxon>Eukaryota</taxon>
        <taxon>Discoba</taxon>
        <taxon>Euglenozoa</taxon>
        <taxon>Kinetoplastea</taxon>
        <taxon>Metakinetoplastina</taxon>
        <taxon>Eubodonida</taxon>
        <taxon>Bodonidae</taxon>
        <taxon>Bodo</taxon>
    </lineage>
</organism>
<feature type="transmembrane region" description="Helical" evidence="7">
    <location>
        <begin position="59"/>
        <end position="81"/>
    </location>
</feature>
<dbReference type="VEuPathDB" id="TriTrypDB:BSAL_08600"/>
<accession>A0A0S4KJ92</accession>
<dbReference type="InterPro" id="IPR039859">
    <property type="entry name" value="PFA4/ZDH16/20/ERF2-like"/>
</dbReference>
<dbReference type="GO" id="GO:0005783">
    <property type="term" value="C:endoplasmic reticulum"/>
    <property type="evidence" value="ECO:0007669"/>
    <property type="project" value="TreeGrafter"/>
</dbReference>
<feature type="transmembrane region" description="Helical" evidence="7">
    <location>
        <begin position="18"/>
        <end position="39"/>
    </location>
</feature>
<dbReference type="PANTHER" id="PTHR22883">
    <property type="entry name" value="ZINC FINGER DHHC DOMAIN CONTAINING PROTEIN"/>
    <property type="match status" value="1"/>
</dbReference>
<keyword evidence="4 7" id="KW-1133">Transmembrane helix</keyword>
<keyword evidence="2 7" id="KW-0808">Transferase</keyword>
<evidence type="ECO:0000313" key="9">
    <source>
        <dbReference type="EMBL" id="CUI14650.1"/>
    </source>
</evidence>
<dbReference type="GO" id="GO:0016020">
    <property type="term" value="C:membrane"/>
    <property type="evidence" value="ECO:0007669"/>
    <property type="project" value="UniProtKB-SubCell"/>
</dbReference>
<feature type="domain" description="Palmitoyltransferase DHHC" evidence="8">
    <location>
        <begin position="103"/>
        <end position="214"/>
    </location>
</feature>
<keyword evidence="5 7" id="KW-0472">Membrane</keyword>
<dbReference type="EMBL" id="CYKH01001435">
    <property type="protein sequence ID" value="CUI14650.1"/>
    <property type="molecule type" value="Genomic_DNA"/>
</dbReference>
<dbReference type="OrthoDB" id="331948at2759"/>
<evidence type="ECO:0000256" key="6">
    <source>
        <dbReference type="ARBA" id="ARBA00023315"/>
    </source>
</evidence>
<keyword evidence="10" id="KW-1185">Reference proteome</keyword>
<sequence length="277" mass="30650">MSARLHVPRLRVNIARDFFVGMSVSLLIILPALFVLFVAQPSPLFAAFAREHPSIPYDAFVVLFYVLGAFAMLFLVATLVGDPGLLPRPVMHPDGTVEAHRDEEEAHYCRSCCVYVQRFDHHCGVIGACIGARTMWSFISFLGSAGLFAGVGMVIVLSFLYAQLRDIESLSMHQISTHVTATTVVTFGCVVAAFQGGLYAALMCGMYIVHVIRGTDSVARRHPQHGQHTPTLPQSWAYRLRRCFGYALTWRSAYSAQCVINRGAFDDRTILVSSENM</sequence>
<dbReference type="GO" id="GO:0005794">
    <property type="term" value="C:Golgi apparatus"/>
    <property type="evidence" value="ECO:0007669"/>
    <property type="project" value="TreeGrafter"/>
</dbReference>
<protein>
    <recommendedName>
        <fullName evidence="7">Palmitoyltransferase</fullName>
        <ecNumber evidence="7">2.3.1.225</ecNumber>
    </recommendedName>
</protein>
<dbReference type="AlphaFoldDB" id="A0A0S4KJ92"/>
<comment type="subcellular location">
    <subcellularLocation>
        <location evidence="1">Membrane</location>
        <topology evidence="1">Multi-pass membrane protein</topology>
    </subcellularLocation>
</comment>
<evidence type="ECO:0000256" key="1">
    <source>
        <dbReference type="ARBA" id="ARBA00004141"/>
    </source>
</evidence>
<comment type="domain">
    <text evidence="7">The DHHC domain is required for palmitoyltransferase activity.</text>
</comment>
<gene>
    <name evidence="9" type="ORF">BSAL_08600</name>
</gene>
<dbReference type="GO" id="GO:0006612">
    <property type="term" value="P:protein targeting to membrane"/>
    <property type="evidence" value="ECO:0007669"/>
    <property type="project" value="TreeGrafter"/>
</dbReference>
<name>A0A0S4KJ92_BODSA</name>
<keyword evidence="3 7" id="KW-0812">Transmembrane</keyword>
<dbReference type="Proteomes" id="UP000051952">
    <property type="component" value="Unassembled WGS sequence"/>
</dbReference>
<comment type="catalytic activity">
    <reaction evidence="7">
        <text>L-cysteinyl-[protein] + hexadecanoyl-CoA = S-hexadecanoyl-L-cysteinyl-[protein] + CoA</text>
        <dbReference type="Rhea" id="RHEA:36683"/>
        <dbReference type="Rhea" id="RHEA-COMP:10131"/>
        <dbReference type="Rhea" id="RHEA-COMP:11032"/>
        <dbReference type="ChEBI" id="CHEBI:29950"/>
        <dbReference type="ChEBI" id="CHEBI:57287"/>
        <dbReference type="ChEBI" id="CHEBI:57379"/>
        <dbReference type="ChEBI" id="CHEBI:74151"/>
        <dbReference type="EC" id="2.3.1.225"/>
    </reaction>
</comment>
<proteinExistence type="inferred from homology"/>
<keyword evidence="6 7" id="KW-0012">Acyltransferase</keyword>
<evidence type="ECO:0000259" key="8">
    <source>
        <dbReference type="Pfam" id="PF01529"/>
    </source>
</evidence>
<feature type="transmembrane region" description="Helical" evidence="7">
    <location>
        <begin position="141"/>
        <end position="164"/>
    </location>
</feature>
<dbReference type="GO" id="GO:0019706">
    <property type="term" value="F:protein-cysteine S-palmitoyltransferase activity"/>
    <property type="evidence" value="ECO:0007669"/>
    <property type="project" value="UniProtKB-EC"/>
</dbReference>